<dbReference type="Proteomes" id="UP000017861">
    <property type="component" value="Unassembled WGS sequence"/>
</dbReference>
<name>V5BBQ5_TRYCR</name>
<evidence type="ECO:0000313" key="3">
    <source>
        <dbReference type="Proteomes" id="UP000017861"/>
    </source>
</evidence>
<evidence type="ECO:0000313" key="2">
    <source>
        <dbReference type="EMBL" id="ESS61823.1"/>
    </source>
</evidence>
<dbReference type="EMBL" id="AYLP01000238">
    <property type="protein sequence ID" value="ESS61823.1"/>
    <property type="molecule type" value="Genomic_DNA"/>
</dbReference>
<reference evidence="2 3" key="1">
    <citation type="journal article" date="2014" name="Genome Announc.">
        <title>Trypanosoma cruzi Clone Dm28c Draft Genome Sequence.</title>
        <authorList>
            <person name="Grisard E.C."/>
            <person name="Teixeira S.M."/>
            <person name="de Almeida L.G."/>
            <person name="Stoco P.H."/>
            <person name="Gerber A.L."/>
            <person name="Talavera-Lopez C."/>
            <person name="Lima O.C."/>
            <person name="Andersson B."/>
            <person name="de Vasconcelos A.T."/>
        </authorList>
    </citation>
    <scope>NUCLEOTIDE SEQUENCE [LARGE SCALE GENOMIC DNA]</scope>
    <source>
        <strain evidence="2 3">Dm28c</strain>
    </source>
</reference>
<keyword evidence="1" id="KW-0472">Membrane</keyword>
<proteinExistence type="predicted"/>
<protein>
    <submittedName>
        <fullName evidence="2">Uncharacterized protein</fullName>
    </submittedName>
</protein>
<feature type="transmembrane region" description="Helical" evidence="1">
    <location>
        <begin position="61"/>
        <end position="85"/>
    </location>
</feature>
<keyword evidence="1" id="KW-1133">Transmembrane helix</keyword>
<comment type="caution">
    <text evidence="2">The sequence shown here is derived from an EMBL/GenBank/DDBJ whole genome shotgun (WGS) entry which is preliminary data.</text>
</comment>
<feature type="transmembrane region" description="Helical" evidence="1">
    <location>
        <begin position="31"/>
        <end position="55"/>
    </location>
</feature>
<dbReference type="VEuPathDB" id="TriTrypDB:TCDM_10558"/>
<organism evidence="2 3">
    <name type="scientific">Trypanosoma cruzi Dm28c</name>
    <dbReference type="NCBI Taxonomy" id="1416333"/>
    <lineage>
        <taxon>Eukaryota</taxon>
        <taxon>Discoba</taxon>
        <taxon>Euglenozoa</taxon>
        <taxon>Kinetoplastea</taxon>
        <taxon>Metakinetoplastina</taxon>
        <taxon>Trypanosomatida</taxon>
        <taxon>Trypanosomatidae</taxon>
        <taxon>Trypanosoma</taxon>
        <taxon>Schizotrypanum</taxon>
    </lineage>
</organism>
<evidence type="ECO:0000256" key="1">
    <source>
        <dbReference type="SAM" id="Phobius"/>
    </source>
</evidence>
<sequence length="122" mass="12584">MYASADTASSSGAHTHAELLRLPSISRRRDAARVVVVVGASVVVVVLGACVVVVVVAVLGVFVVVVVVGAFGFSFCSFNVTLLFFSTSPSSLLDCPSSCSCTLLELLSDFGVWVTVAVPCDV</sequence>
<gene>
    <name evidence="2" type="ORF">TCDM_10558</name>
</gene>
<keyword evidence="1" id="KW-0812">Transmembrane</keyword>
<accession>V5BBQ5</accession>
<dbReference type="AlphaFoldDB" id="V5BBQ5"/>